<dbReference type="EMBL" id="JADILV010000042">
    <property type="protein sequence ID" value="MBO8483731.1"/>
    <property type="molecule type" value="Genomic_DNA"/>
</dbReference>
<feature type="domain" description="Outer membrane protein beta-barrel" evidence="2">
    <location>
        <begin position="20"/>
        <end position="221"/>
    </location>
</feature>
<dbReference type="Proteomes" id="UP000725002">
    <property type="component" value="Unassembled WGS sequence"/>
</dbReference>
<dbReference type="AlphaFoldDB" id="A0A940IIG0"/>
<dbReference type="InterPro" id="IPR025665">
    <property type="entry name" value="Beta-barrel_OMP_2"/>
</dbReference>
<reference evidence="3" key="2">
    <citation type="journal article" date="2021" name="PeerJ">
        <title>Extensive microbial diversity within the chicken gut microbiome revealed by metagenomics and culture.</title>
        <authorList>
            <person name="Gilroy R."/>
            <person name="Ravi A."/>
            <person name="Getino M."/>
            <person name="Pursley I."/>
            <person name="Horton D.L."/>
            <person name="Alikhan N.F."/>
            <person name="Baker D."/>
            <person name="Gharbi K."/>
            <person name="Hall N."/>
            <person name="Watson M."/>
            <person name="Adriaenssens E.M."/>
            <person name="Foster-Nyarko E."/>
            <person name="Jarju S."/>
            <person name="Secka A."/>
            <person name="Antonio M."/>
            <person name="Oren A."/>
            <person name="Chaudhuri R.R."/>
            <person name="La Ragione R."/>
            <person name="Hildebrand F."/>
            <person name="Pallen M.J."/>
        </authorList>
    </citation>
    <scope>NUCLEOTIDE SEQUENCE</scope>
    <source>
        <strain evidence="3">G3-8215</strain>
    </source>
</reference>
<evidence type="ECO:0000256" key="1">
    <source>
        <dbReference type="SAM" id="SignalP"/>
    </source>
</evidence>
<protein>
    <submittedName>
        <fullName evidence="3">PorT family protein</fullName>
    </submittedName>
</protein>
<reference evidence="3" key="1">
    <citation type="submission" date="2020-10" db="EMBL/GenBank/DDBJ databases">
        <authorList>
            <person name="Gilroy R."/>
        </authorList>
    </citation>
    <scope>NUCLEOTIDE SEQUENCE</scope>
    <source>
        <strain evidence="3">G3-8215</strain>
    </source>
</reference>
<organism evidence="3 4">
    <name type="scientific">Candidatus Cryptobacteroides avicola</name>
    <dbReference type="NCBI Taxonomy" id="2840757"/>
    <lineage>
        <taxon>Bacteria</taxon>
        <taxon>Pseudomonadati</taxon>
        <taxon>Bacteroidota</taxon>
        <taxon>Bacteroidia</taxon>
        <taxon>Bacteroidales</taxon>
        <taxon>Candidatus Cryptobacteroides</taxon>
    </lineage>
</organism>
<dbReference type="Pfam" id="PF13568">
    <property type="entry name" value="OMP_b-brl_2"/>
    <property type="match status" value="1"/>
</dbReference>
<feature type="chain" id="PRO_5036944270" evidence="1">
    <location>
        <begin position="21"/>
        <end position="245"/>
    </location>
</feature>
<comment type="caution">
    <text evidence="3">The sequence shown here is derived from an EMBL/GenBank/DDBJ whole genome shotgun (WGS) entry which is preliminary data.</text>
</comment>
<proteinExistence type="predicted"/>
<evidence type="ECO:0000313" key="4">
    <source>
        <dbReference type="Proteomes" id="UP000725002"/>
    </source>
</evidence>
<feature type="signal peptide" evidence="1">
    <location>
        <begin position="1"/>
        <end position="20"/>
    </location>
</feature>
<accession>A0A940IIG0</accession>
<evidence type="ECO:0000313" key="3">
    <source>
        <dbReference type="EMBL" id="MBO8483731.1"/>
    </source>
</evidence>
<keyword evidence="1" id="KW-0732">Signal</keyword>
<sequence length="245" mass="26795">MKKVFAAAAAVLMCASVSYAQSFRDMFRSDAKGGIEYGVRAGLNISDIAGKYTGEGMSVKIDNKSLAGFHVGGVVAIPITNGFYVQPGLMFSSKGARTVDKESGEGYSYKDVTKMFPVYMEIPVLASFRADIVDDVKLHVNVGPYFGVGLGGNITGKYEWTEDGESGSEKYDPYPFFGKSDENKMRGNMKRFDFGLSFGAGVALWEHYYVGIKYDLGLVNMATKEISNYVKMHNGTFAITLGYNF</sequence>
<gene>
    <name evidence="3" type="ORF">IAB75_06420</name>
</gene>
<name>A0A940IIG0_9BACT</name>
<evidence type="ECO:0000259" key="2">
    <source>
        <dbReference type="Pfam" id="PF13568"/>
    </source>
</evidence>